<evidence type="ECO:0000256" key="2">
    <source>
        <dbReference type="ARBA" id="ARBA00006275"/>
    </source>
</evidence>
<feature type="signal peptide" evidence="6">
    <location>
        <begin position="1"/>
        <end position="21"/>
    </location>
</feature>
<dbReference type="RefSeq" id="WP_093822728.1">
    <property type="nucleotide sequence ID" value="NZ_FOLQ01000001.1"/>
</dbReference>
<dbReference type="SUPFAM" id="SSF48452">
    <property type="entry name" value="TPR-like"/>
    <property type="match status" value="1"/>
</dbReference>
<dbReference type="OrthoDB" id="9794888at2"/>
<accession>A0A1I1G0F3</accession>
<dbReference type="Gene3D" id="1.25.40.390">
    <property type="match status" value="2"/>
</dbReference>
<gene>
    <name evidence="8" type="ORF">SAMN05216167_101348</name>
</gene>
<dbReference type="Proteomes" id="UP000198598">
    <property type="component" value="Unassembled WGS sequence"/>
</dbReference>
<feature type="chain" id="PRO_5011698422" evidence="6">
    <location>
        <begin position="22"/>
        <end position="442"/>
    </location>
</feature>
<evidence type="ECO:0000313" key="9">
    <source>
        <dbReference type="Proteomes" id="UP000198598"/>
    </source>
</evidence>
<evidence type="ECO:0000256" key="4">
    <source>
        <dbReference type="ARBA" id="ARBA00023136"/>
    </source>
</evidence>
<dbReference type="GO" id="GO:0009279">
    <property type="term" value="C:cell outer membrane"/>
    <property type="evidence" value="ECO:0007669"/>
    <property type="project" value="UniProtKB-SubCell"/>
</dbReference>
<comment type="similarity">
    <text evidence="2">Belongs to the SusD family.</text>
</comment>
<comment type="subcellular location">
    <subcellularLocation>
        <location evidence="1">Cell outer membrane</location>
    </subcellularLocation>
</comment>
<dbReference type="EMBL" id="FOLQ01000001">
    <property type="protein sequence ID" value="SFC04772.1"/>
    <property type="molecule type" value="Genomic_DNA"/>
</dbReference>
<proteinExistence type="inferred from homology"/>
<evidence type="ECO:0000256" key="5">
    <source>
        <dbReference type="ARBA" id="ARBA00023237"/>
    </source>
</evidence>
<feature type="domain" description="RagB/SusD" evidence="7">
    <location>
        <begin position="325"/>
        <end position="430"/>
    </location>
</feature>
<evidence type="ECO:0000313" key="8">
    <source>
        <dbReference type="EMBL" id="SFC04772.1"/>
    </source>
</evidence>
<dbReference type="STRING" id="662367.SAMN05216167_101348"/>
<dbReference type="Pfam" id="PF07980">
    <property type="entry name" value="SusD_RagB"/>
    <property type="match status" value="1"/>
</dbReference>
<dbReference type="InterPro" id="IPR012944">
    <property type="entry name" value="SusD_RagB_dom"/>
</dbReference>
<keyword evidence="5" id="KW-0998">Cell outer membrane</keyword>
<evidence type="ECO:0000259" key="7">
    <source>
        <dbReference type="Pfam" id="PF07980"/>
    </source>
</evidence>
<dbReference type="InterPro" id="IPR011990">
    <property type="entry name" value="TPR-like_helical_dom_sf"/>
</dbReference>
<dbReference type="AlphaFoldDB" id="A0A1I1G0F3"/>
<organism evidence="8 9">
    <name type="scientific">Spirosoma endophyticum</name>
    <dbReference type="NCBI Taxonomy" id="662367"/>
    <lineage>
        <taxon>Bacteria</taxon>
        <taxon>Pseudomonadati</taxon>
        <taxon>Bacteroidota</taxon>
        <taxon>Cytophagia</taxon>
        <taxon>Cytophagales</taxon>
        <taxon>Cytophagaceae</taxon>
        <taxon>Spirosoma</taxon>
    </lineage>
</organism>
<evidence type="ECO:0000256" key="6">
    <source>
        <dbReference type="SAM" id="SignalP"/>
    </source>
</evidence>
<keyword evidence="9" id="KW-1185">Reference proteome</keyword>
<keyword evidence="3 6" id="KW-0732">Signal</keyword>
<protein>
    <submittedName>
        <fullName evidence="8">RagB/SusD domain-containing protein</fullName>
    </submittedName>
</protein>
<name>A0A1I1G0F3_9BACT</name>
<reference evidence="8 9" key="1">
    <citation type="submission" date="2016-10" db="EMBL/GenBank/DDBJ databases">
        <authorList>
            <person name="de Groot N.N."/>
        </authorList>
    </citation>
    <scope>NUCLEOTIDE SEQUENCE [LARGE SCALE GENOMIC DNA]</scope>
    <source>
        <strain evidence="8 9">DSM 26130</strain>
    </source>
</reference>
<sequence>MKFIRYSILTAAVLLSLNACNPFRTDLQTDPNYASVESVQTNATKGQLDNLAIGQFSLARNALATYNQVVGTIGKELFNFNSTESRWMTELNGLRPIDNSAFYNTATTGFGLPVRQANIIIASVAATNTVTDVQKSGYLGMANTFKGLAYLYMLNAQGTNGVRLSIENPYKPSKAATYAESLTGIAKILDDGAAQLDKAGTSFAFATPSGFAGFNTPTTFKQFNRAIALRVAIYQADWAKAATLLPQTFYNATGDLTAGPKHTFSATPPDFANPLINTATVRIVAVQKLFDDIEAGDKRLAKVRVLATPATFSSGVTYTTKYIQNLYNTANDPVPIIRNEELVLIAAEIAAQQGNTAEATRNINIVRANAGLAVYAGATTKDALINAILKERLYSLWYEGHRWVDMRRYNKLGEIYLPVTGMKVLERLEKPVAEVNWDLQNP</sequence>
<keyword evidence="4" id="KW-0472">Membrane</keyword>
<evidence type="ECO:0000256" key="1">
    <source>
        <dbReference type="ARBA" id="ARBA00004442"/>
    </source>
</evidence>
<evidence type="ECO:0000256" key="3">
    <source>
        <dbReference type="ARBA" id="ARBA00022729"/>
    </source>
</evidence>
<dbReference type="CDD" id="cd08977">
    <property type="entry name" value="SusD"/>
    <property type="match status" value="1"/>
</dbReference>